<organism evidence="1">
    <name type="scientific">Sesamum latifolium</name>
    <dbReference type="NCBI Taxonomy" id="2727402"/>
    <lineage>
        <taxon>Eukaryota</taxon>
        <taxon>Viridiplantae</taxon>
        <taxon>Streptophyta</taxon>
        <taxon>Embryophyta</taxon>
        <taxon>Tracheophyta</taxon>
        <taxon>Spermatophyta</taxon>
        <taxon>Magnoliopsida</taxon>
        <taxon>eudicotyledons</taxon>
        <taxon>Gunneridae</taxon>
        <taxon>Pentapetalae</taxon>
        <taxon>asterids</taxon>
        <taxon>lamiids</taxon>
        <taxon>Lamiales</taxon>
        <taxon>Pedaliaceae</taxon>
        <taxon>Sesamum</taxon>
    </lineage>
</organism>
<gene>
    <name evidence="1" type="ORF">Slati_1374800</name>
</gene>
<name>A0AAW2XIX4_9LAMI</name>
<accession>A0AAW2XIX4</accession>
<evidence type="ECO:0000313" key="1">
    <source>
        <dbReference type="EMBL" id="KAL0453967.1"/>
    </source>
</evidence>
<feature type="non-terminal residue" evidence="1">
    <location>
        <position position="196"/>
    </location>
</feature>
<reference evidence="1" key="2">
    <citation type="journal article" date="2024" name="Plant">
        <title>Genomic evolution and insights into agronomic trait innovations of Sesamum species.</title>
        <authorList>
            <person name="Miao H."/>
            <person name="Wang L."/>
            <person name="Qu L."/>
            <person name="Liu H."/>
            <person name="Sun Y."/>
            <person name="Le M."/>
            <person name="Wang Q."/>
            <person name="Wei S."/>
            <person name="Zheng Y."/>
            <person name="Lin W."/>
            <person name="Duan Y."/>
            <person name="Cao H."/>
            <person name="Xiong S."/>
            <person name="Wang X."/>
            <person name="Wei L."/>
            <person name="Li C."/>
            <person name="Ma Q."/>
            <person name="Ju M."/>
            <person name="Zhao R."/>
            <person name="Li G."/>
            <person name="Mu C."/>
            <person name="Tian Q."/>
            <person name="Mei H."/>
            <person name="Zhang T."/>
            <person name="Gao T."/>
            <person name="Zhang H."/>
        </authorList>
    </citation>
    <scope>NUCLEOTIDE SEQUENCE</scope>
    <source>
        <strain evidence="1">KEN1</strain>
    </source>
</reference>
<sequence>MQFHRTSHRLCPMLQEETIQDANTVGGLFGPPSDPYSNMYNLGWMDYSNIDYIPNLKSSYHLNPTPNQQFQQSTHTSIQNLESQVSQLASCISRLESQVEIEQDVGILQARTDEPKTTDREHHKVLMTKPPFQERFAKKEEGEKKEKLKTVNKVVVNIPLIDAIKRIPHYAKFLKALCTNKCKLKDFVDPLVQEKA</sequence>
<protein>
    <submittedName>
        <fullName evidence="1">Uncharacterized protein</fullName>
    </submittedName>
</protein>
<dbReference type="EMBL" id="JACGWN010000004">
    <property type="protein sequence ID" value="KAL0453967.1"/>
    <property type="molecule type" value="Genomic_DNA"/>
</dbReference>
<comment type="caution">
    <text evidence="1">The sequence shown here is derived from an EMBL/GenBank/DDBJ whole genome shotgun (WGS) entry which is preliminary data.</text>
</comment>
<proteinExistence type="predicted"/>
<reference evidence="1" key="1">
    <citation type="submission" date="2020-06" db="EMBL/GenBank/DDBJ databases">
        <authorList>
            <person name="Li T."/>
            <person name="Hu X."/>
            <person name="Zhang T."/>
            <person name="Song X."/>
            <person name="Zhang H."/>
            <person name="Dai N."/>
            <person name="Sheng W."/>
            <person name="Hou X."/>
            <person name="Wei L."/>
        </authorList>
    </citation>
    <scope>NUCLEOTIDE SEQUENCE</scope>
    <source>
        <strain evidence="1">KEN1</strain>
        <tissue evidence="1">Leaf</tissue>
    </source>
</reference>
<dbReference type="AlphaFoldDB" id="A0AAW2XIX4"/>